<evidence type="ECO:0000313" key="2">
    <source>
        <dbReference type="EMBL" id="TGK31684.1"/>
    </source>
</evidence>
<reference evidence="2" key="1">
    <citation type="journal article" date="2019" name="PLoS Negl. Trop. Dis.">
        <title>Revisiting the worldwide diversity of Leptospira species in the environment.</title>
        <authorList>
            <person name="Vincent A.T."/>
            <person name="Schiettekatte O."/>
            <person name="Bourhy P."/>
            <person name="Veyrier F.J."/>
            <person name="Picardeau M."/>
        </authorList>
    </citation>
    <scope>NUCLEOTIDE SEQUENCE [LARGE SCALE GENOMIC DNA]</scope>
    <source>
        <strain evidence="2">201800299</strain>
    </source>
</reference>
<keyword evidence="3" id="KW-1185">Reference proteome</keyword>
<proteinExistence type="predicted"/>
<dbReference type="EMBL" id="RQFA01000061">
    <property type="protein sequence ID" value="TGK31684.1"/>
    <property type="molecule type" value="Genomic_DNA"/>
</dbReference>
<dbReference type="Pfam" id="PF13788">
    <property type="entry name" value="DUF4180"/>
    <property type="match status" value="1"/>
</dbReference>
<accession>A0A5F1YV04</accession>
<organism evidence="2 3">
    <name type="scientific">Leptospira gomenensis</name>
    <dbReference type="NCBI Taxonomy" id="2484974"/>
    <lineage>
        <taxon>Bacteria</taxon>
        <taxon>Pseudomonadati</taxon>
        <taxon>Spirochaetota</taxon>
        <taxon>Spirochaetia</taxon>
        <taxon>Leptospirales</taxon>
        <taxon>Leptospiraceae</taxon>
        <taxon>Leptospira</taxon>
    </lineage>
</organism>
<dbReference type="AlphaFoldDB" id="A0A5F1YV04"/>
<dbReference type="InterPro" id="IPR025438">
    <property type="entry name" value="DUF4180"/>
</dbReference>
<feature type="domain" description="DUF4180" evidence="1">
    <location>
        <begin position="9"/>
        <end position="117"/>
    </location>
</feature>
<sequence length="120" mass="13797">MKFEIIRQNEISVLELTSENEEIKSVQDALDLLGDCWGNDVRAILASARHFSTDFFDLKTRLAGEILQKYENYGIRLAIVGDFSGYESKSLRDFIYECNRGKKIRFAETRSEALDHLVLS</sequence>
<evidence type="ECO:0000259" key="1">
    <source>
        <dbReference type="Pfam" id="PF13788"/>
    </source>
</evidence>
<name>A0A5F1YV04_9LEPT</name>
<protein>
    <submittedName>
        <fullName evidence="2">DUF4180 domain-containing protein</fullName>
    </submittedName>
</protein>
<dbReference type="OrthoDB" id="8595425at2"/>
<comment type="caution">
    <text evidence="2">The sequence shown here is derived from an EMBL/GenBank/DDBJ whole genome shotgun (WGS) entry which is preliminary data.</text>
</comment>
<dbReference type="Proteomes" id="UP000298277">
    <property type="component" value="Unassembled WGS sequence"/>
</dbReference>
<gene>
    <name evidence="2" type="ORF">EHQ17_12935</name>
</gene>
<evidence type="ECO:0000313" key="3">
    <source>
        <dbReference type="Proteomes" id="UP000298277"/>
    </source>
</evidence>
<dbReference type="RefSeq" id="WP_135591996.1">
    <property type="nucleotide sequence ID" value="NZ_RQEZ01000104.1"/>
</dbReference>